<feature type="region of interest" description="Disordered" evidence="1">
    <location>
        <begin position="217"/>
        <end position="236"/>
    </location>
</feature>
<sequence>MPSFQGVKFAIVTESGSKKLPEFPLSNSQQPQKCSPRISVYIPSEPGTHFGIQYTITDVVNPPPYFYFKIFMNGRNVANCGADPVVNASGSIVRSLCEPSDRWKYKEDGVLYVRDGIEARCFCFLPTGHQSIAEEGGFIEVQVFRARGRFRRLPVLEKHRGQETYGIGSPSGGLLDLPEEACYYDWILIDPKETPFVTFRFHYRTWSNLYQLSLAPRPDKPEGPSARNEKGVLESTRAGRFTTTSSCLKTSKLTLPKLSSEDTNCTKSDQVLSSKSSDPSTPSQGLVKNAPVILPPSHSTRPLPEIPVKRPVAYKDCEYPVLAYMSPALSDISEETETTETSTTVIFPARSDSLRSTENRTIERRTIESPAVPSLLGNLTDPETQESLTDEAKGHLATEMDEASAKPEMENSQHTSDTMSMVARTGV</sequence>
<feature type="compositionally biased region" description="Polar residues" evidence="1">
    <location>
        <begin position="261"/>
        <end position="272"/>
    </location>
</feature>
<feature type="compositionally biased region" description="Basic and acidic residues" evidence="1">
    <location>
        <begin position="390"/>
        <end position="411"/>
    </location>
</feature>
<evidence type="ECO:0000256" key="1">
    <source>
        <dbReference type="SAM" id="MobiDB-lite"/>
    </source>
</evidence>
<accession>A0A395SL68</accession>
<feature type="region of interest" description="Disordered" evidence="1">
    <location>
        <begin position="364"/>
        <end position="427"/>
    </location>
</feature>
<feature type="compositionally biased region" description="Low complexity" evidence="1">
    <location>
        <begin position="273"/>
        <end position="283"/>
    </location>
</feature>
<evidence type="ECO:0000313" key="2">
    <source>
        <dbReference type="EMBL" id="RGP72847.1"/>
    </source>
</evidence>
<feature type="compositionally biased region" description="Basic and acidic residues" evidence="1">
    <location>
        <begin position="217"/>
        <end position="232"/>
    </location>
</feature>
<name>A0A395SL68_9HYPO</name>
<dbReference type="OrthoDB" id="436496at2759"/>
<protein>
    <submittedName>
        <fullName evidence="2">Uncharacterized protein</fullName>
    </submittedName>
</protein>
<dbReference type="Proteomes" id="UP000266234">
    <property type="component" value="Unassembled WGS sequence"/>
</dbReference>
<keyword evidence="3" id="KW-1185">Reference proteome</keyword>
<comment type="caution">
    <text evidence="2">The sequence shown here is derived from an EMBL/GenBank/DDBJ whole genome shotgun (WGS) entry which is preliminary data.</text>
</comment>
<dbReference type="PANTHER" id="PTHR36223:SF1">
    <property type="entry name" value="TRANSCRIPTION ELONGATION FACTOR EAF N-TERMINAL DOMAIN-CONTAINING PROTEIN"/>
    <property type="match status" value="1"/>
</dbReference>
<evidence type="ECO:0000313" key="3">
    <source>
        <dbReference type="Proteomes" id="UP000266234"/>
    </source>
</evidence>
<organism evidence="2 3">
    <name type="scientific">Fusarium longipes</name>
    <dbReference type="NCBI Taxonomy" id="694270"/>
    <lineage>
        <taxon>Eukaryota</taxon>
        <taxon>Fungi</taxon>
        <taxon>Dikarya</taxon>
        <taxon>Ascomycota</taxon>
        <taxon>Pezizomycotina</taxon>
        <taxon>Sordariomycetes</taxon>
        <taxon>Hypocreomycetidae</taxon>
        <taxon>Hypocreales</taxon>
        <taxon>Nectriaceae</taxon>
        <taxon>Fusarium</taxon>
    </lineage>
</organism>
<dbReference type="PANTHER" id="PTHR36223">
    <property type="entry name" value="BETA-LACTAMASE-TYPE TRANSPEPTIDASE FOLD DOMAIN CONTAINING PROTEIN"/>
    <property type="match status" value="1"/>
</dbReference>
<dbReference type="STRING" id="694270.A0A395SL68"/>
<dbReference type="AlphaFoldDB" id="A0A395SL68"/>
<gene>
    <name evidence="2" type="ORF">FLONG3_6586</name>
</gene>
<dbReference type="EMBL" id="PXOG01000146">
    <property type="protein sequence ID" value="RGP72847.1"/>
    <property type="molecule type" value="Genomic_DNA"/>
</dbReference>
<feature type="region of interest" description="Disordered" evidence="1">
    <location>
        <begin position="259"/>
        <end position="298"/>
    </location>
</feature>
<proteinExistence type="predicted"/>
<reference evidence="2 3" key="1">
    <citation type="journal article" date="2018" name="PLoS Pathog.">
        <title>Evolution of structural diversity of trichothecenes, a family of toxins produced by plant pathogenic and entomopathogenic fungi.</title>
        <authorList>
            <person name="Proctor R.H."/>
            <person name="McCormick S.P."/>
            <person name="Kim H.S."/>
            <person name="Cardoza R.E."/>
            <person name="Stanley A.M."/>
            <person name="Lindo L."/>
            <person name="Kelly A."/>
            <person name="Brown D.W."/>
            <person name="Lee T."/>
            <person name="Vaughan M.M."/>
            <person name="Alexander N.J."/>
            <person name="Busman M."/>
            <person name="Gutierrez S."/>
        </authorList>
    </citation>
    <scope>NUCLEOTIDE SEQUENCE [LARGE SCALE GENOMIC DNA]</scope>
    <source>
        <strain evidence="2 3">NRRL 20695</strain>
    </source>
</reference>